<organism evidence="2 3">
    <name type="scientific">Noviluteimonas gilva</name>
    <dbReference type="NCBI Taxonomy" id="2682097"/>
    <lineage>
        <taxon>Bacteria</taxon>
        <taxon>Pseudomonadati</taxon>
        <taxon>Pseudomonadota</taxon>
        <taxon>Gammaproteobacteria</taxon>
        <taxon>Lysobacterales</taxon>
        <taxon>Lysobacteraceae</taxon>
        <taxon>Noviluteimonas</taxon>
    </lineage>
</organism>
<comment type="caution">
    <text evidence="2">The sequence shown here is derived from an EMBL/GenBank/DDBJ whole genome shotgun (WGS) entry which is preliminary data.</text>
</comment>
<accession>A0A7C9HUC8</accession>
<evidence type="ECO:0000313" key="2">
    <source>
        <dbReference type="EMBL" id="MUV15253.1"/>
    </source>
</evidence>
<proteinExistence type="predicted"/>
<keyword evidence="3" id="KW-1185">Reference proteome</keyword>
<dbReference type="GO" id="GO:0008556">
    <property type="term" value="F:P-type potassium transmembrane transporter activity"/>
    <property type="evidence" value="ECO:0007669"/>
    <property type="project" value="InterPro"/>
</dbReference>
<gene>
    <name evidence="2" type="ORF">GN331_13690</name>
</gene>
<reference evidence="2 3" key="1">
    <citation type="submission" date="2019-12" db="EMBL/GenBank/DDBJ databases">
        <authorList>
            <person name="Xu J."/>
        </authorList>
    </citation>
    <scope>NUCLEOTIDE SEQUENCE [LARGE SCALE GENOMIC DNA]</scope>
    <source>
        <strain evidence="2 3">HX-5-24</strain>
    </source>
</reference>
<keyword evidence="1" id="KW-0472">Membrane</keyword>
<feature type="transmembrane region" description="Helical" evidence="1">
    <location>
        <begin position="6"/>
        <end position="25"/>
    </location>
</feature>
<evidence type="ECO:0000313" key="3">
    <source>
        <dbReference type="Proteomes" id="UP000479692"/>
    </source>
</evidence>
<dbReference type="GO" id="GO:0005886">
    <property type="term" value="C:plasma membrane"/>
    <property type="evidence" value="ECO:0007669"/>
    <property type="project" value="InterPro"/>
</dbReference>
<sequence length="30" mass="3519">MPDWLMIVCGVTVIVACAYLFYVILRPERF</sequence>
<dbReference type="AlphaFoldDB" id="A0A7C9HUC8"/>
<evidence type="ECO:0000256" key="1">
    <source>
        <dbReference type="SAM" id="Phobius"/>
    </source>
</evidence>
<keyword evidence="1" id="KW-0812">Transmembrane</keyword>
<dbReference type="InterPro" id="IPR011726">
    <property type="entry name" value="KdpF"/>
</dbReference>
<dbReference type="Proteomes" id="UP000479692">
    <property type="component" value="Unassembled WGS sequence"/>
</dbReference>
<dbReference type="EMBL" id="WOXT01000004">
    <property type="protein sequence ID" value="MUV15253.1"/>
    <property type="molecule type" value="Genomic_DNA"/>
</dbReference>
<dbReference type="Pfam" id="PF09604">
    <property type="entry name" value="Potass_KdpF"/>
    <property type="match status" value="1"/>
</dbReference>
<keyword evidence="1" id="KW-1133">Transmembrane helix</keyword>
<name>A0A7C9HUC8_9GAMM</name>
<protein>
    <submittedName>
        <fullName evidence="2">Potassium-transporting ATPase subunit F</fullName>
    </submittedName>
</protein>
<dbReference type="RefSeq" id="WP_156642792.1">
    <property type="nucleotide sequence ID" value="NZ_WOXT01000004.1"/>
</dbReference>